<evidence type="ECO:0000313" key="2">
    <source>
        <dbReference type="Proteomes" id="UP001516662"/>
    </source>
</evidence>
<protein>
    <submittedName>
        <fullName evidence="1">DUF3889 domain-containing protein</fullName>
    </submittedName>
</protein>
<accession>A0ABR9QHI1</accession>
<proteinExistence type="predicted"/>
<dbReference type="RefSeq" id="WP_193535417.1">
    <property type="nucleotide sequence ID" value="NZ_JADCLJ010000019.1"/>
</dbReference>
<gene>
    <name evidence="1" type="ORF">IMZ08_07750</name>
</gene>
<dbReference type="EMBL" id="JADCLJ010000019">
    <property type="protein sequence ID" value="MBE4907944.1"/>
    <property type="molecule type" value="Genomic_DNA"/>
</dbReference>
<sequence length="102" mass="11929">MFISSGYSYVLPTEKVSAESGQLKEGEKWGELAIEEVQKKYDGVLIKEYQYIWHEEKKDGTGIKRFKFLLRHFGKEFGVYVTISYDVKSEEVKEIQIMEVAH</sequence>
<name>A0ABR9QHI1_9BACI</name>
<evidence type="ECO:0000313" key="1">
    <source>
        <dbReference type="EMBL" id="MBE4907944.1"/>
    </source>
</evidence>
<comment type="caution">
    <text evidence="1">The sequence shown here is derived from an EMBL/GenBank/DDBJ whole genome shotgun (WGS) entry which is preliminary data.</text>
</comment>
<dbReference type="InterPro" id="IPR024987">
    <property type="entry name" value="DUF3889"/>
</dbReference>
<dbReference type="Gene3D" id="3.10.450.390">
    <property type="entry name" value="Protein of unknown function DUF3889"/>
    <property type="match status" value="1"/>
</dbReference>
<reference evidence="1 2" key="1">
    <citation type="submission" date="2020-10" db="EMBL/GenBank/DDBJ databases">
        <title>Bacillus sp. HD4P25, an endophyte from a halophyte.</title>
        <authorList>
            <person name="Sun J.-Q."/>
        </authorList>
    </citation>
    <scope>NUCLEOTIDE SEQUENCE [LARGE SCALE GENOMIC DNA]</scope>
    <source>
        <strain evidence="1 2">YIM 93174</strain>
    </source>
</reference>
<keyword evidence="2" id="KW-1185">Reference proteome</keyword>
<dbReference type="Proteomes" id="UP001516662">
    <property type="component" value="Unassembled WGS sequence"/>
</dbReference>
<dbReference type="Pfam" id="PF13028">
    <property type="entry name" value="DUF3889"/>
    <property type="match status" value="1"/>
</dbReference>
<organism evidence="1 2">
    <name type="scientific">Litchfieldia luteola</name>
    <dbReference type="NCBI Taxonomy" id="682179"/>
    <lineage>
        <taxon>Bacteria</taxon>
        <taxon>Bacillati</taxon>
        <taxon>Bacillota</taxon>
        <taxon>Bacilli</taxon>
        <taxon>Bacillales</taxon>
        <taxon>Bacillaceae</taxon>
        <taxon>Litchfieldia</taxon>
    </lineage>
</organism>